<sequence length="489" mass="55965">MLSILLILCALIWLPILIYYVTDKGFSILLVWLFIAPIALNLIEHPNRNPFFTPEVELDYGERLLLEKARQEARRNGPQRSYSVDEASVRIDELLVPTRLLFLVFVLVLLLDKYYKKTPLEPFNKTEIMMMVFMVLLAVNVILLSNRVANSLKLATDAFFIPFVAYYVTRRFVKSEERLRQLSNVLIAFGLMLIVIAVIERTSHSYLLHRLRGPFPHRNQFYIVLMVVFFMTLLHTIRYHLDRNQPLTFQAACCWVILFVTPMVIVGTWTRSNWLGFFAAAWVTLFLARRFIARDSKVVMLGLVMLLIPVLVIGFQAVVPTEAVDGRIANQNTIYSRIGAWIVQLEAGLKNPLLGIGFNNVRELLLNNRIYFMGVRSLVSSHNCFLAFFVELGIFGLLLYLAIVFSIMRAGIRQFHSSVRREDRWLGLISIALLVGHLVPGLTSVILYSPTVSHVYVYACLGALAGVSSITRVPVMRLRQFEPDRIPAR</sequence>
<protein>
    <recommendedName>
        <fullName evidence="6">O-antigen ligase-related domain-containing protein</fullName>
    </recommendedName>
</protein>
<feature type="transmembrane region" description="Helical" evidence="5">
    <location>
        <begin position="5"/>
        <end position="21"/>
    </location>
</feature>
<evidence type="ECO:0000256" key="3">
    <source>
        <dbReference type="ARBA" id="ARBA00022989"/>
    </source>
</evidence>
<evidence type="ECO:0000256" key="4">
    <source>
        <dbReference type="ARBA" id="ARBA00023136"/>
    </source>
</evidence>
<evidence type="ECO:0000256" key="5">
    <source>
        <dbReference type="SAM" id="Phobius"/>
    </source>
</evidence>
<dbReference type="PANTHER" id="PTHR37422:SF13">
    <property type="entry name" value="LIPOPOLYSACCHARIDE BIOSYNTHESIS PROTEIN PA4999-RELATED"/>
    <property type="match status" value="1"/>
</dbReference>
<feature type="transmembrane region" description="Helical" evidence="5">
    <location>
        <begin position="127"/>
        <end position="145"/>
    </location>
</feature>
<feature type="transmembrane region" description="Helical" evidence="5">
    <location>
        <begin position="385"/>
        <end position="405"/>
    </location>
</feature>
<proteinExistence type="predicted"/>
<feature type="transmembrane region" description="Helical" evidence="5">
    <location>
        <begin position="94"/>
        <end position="115"/>
    </location>
</feature>
<dbReference type="Proteomes" id="UP000019141">
    <property type="component" value="Unassembled WGS sequence"/>
</dbReference>
<evidence type="ECO:0000259" key="6">
    <source>
        <dbReference type="Pfam" id="PF04932"/>
    </source>
</evidence>
<evidence type="ECO:0000313" key="8">
    <source>
        <dbReference type="Proteomes" id="UP000019141"/>
    </source>
</evidence>
<name>W4LS07_ENTF1</name>
<evidence type="ECO:0000256" key="2">
    <source>
        <dbReference type="ARBA" id="ARBA00022692"/>
    </source>
</evidence>
<dbReference type="InterPro" id="IPR007016">
    <property type="entry name" value="O-antigen_ligase-rel_domated"/>
</dbReference>
<feature type="transmembrane region" description="Helical" evidence="5">
    <location>
        <begin position="249"/>
        <end position="268"/>
    </location>
</feature>
<reference evidence="7 8" key="1">
    <citation type="journal article" date="2014" name="Nature">
        <title>An environmental bacterial taxon with a large and distinct metabolic repertoire.</title>
        <authorList>
            <person name="Wilson M.C."/>
            <person name="Mori T."/>
            <person name="Ruckert C."/>
            <person name="Uria A.R."/>
            <person name="Helf M.J."/>
            <person name="Takada K."/>
            <person name="Gernert C."/>
            <person name="Steffens U.A."/>
            <person name="Heycke N."/>
            <person name="Schmitt S."/>
            <person name="Rinke C."/>
            <person name="Helfrich E.J."/>
            <person name="Brachmann A.O."/>
            <person name="Gurgui C."/>
            <person name="Wakimoto T."/>
            <person name="Kracht M."/>
            <person name="Crusemann M."/>
            <person name="Hentschel U."/>
            <person name="Abe I."/>
            <person name="Matsunaga S."/>
            <person name="Kalinowski J."/>
            <person name="Takeyama H."/>
            <person name="Piel J."/>
        </authorList>
    </citation>
    <scope>NUCLEOTIDE SEQUENCE [LARGE SCALE GENOMIC DNA]</scope>
    <source>
        <strain evidence="8">TSY1</strain>
    </source>
</reference>
<dbReference type="PANTHER" id="PTHR37422">
    <property type="entry name" value="TEICHURONIC ACID BIOSYNTHESIS PROTEIN TUAE"/>
    <property type="match status" value="1"/>
</dbReference>
<dbReference type="GO" id="GO:0016020">
    <property type="term" value="C:membrane"/>
    <property type="evidence" value="ECO:0007669"/>
    <property type="project" value="UniProtKB-SubCell"/>
</dbReference>
<keyword evidence="3 5" id="KW-1133">Transmembrane helix</keyword>
<evidence type="ECO:0000313" key="7">
    <source>
        <dbReference type="EMBL" id="ETX00182.1"/>
    </source>
</evidence>
<accession>W4LS07</accession>
<comment type="caution">
    <text evidence="7">The sequence shown here is derived from an EMBL/GenBank/DDBJ whole genome shotgun (WGS) entry which is preliminary data.</text>
</comment>
<feature type="transmembrane region" description="Helical" evidence="5">
    <location>
        <begin position="219"/>
        <end position="237"/>
    </location>
</feature>
<dbReference type="EMBL" id="AZHW01000369">
    <property type="protein sequence ID" value="ETX00182.1"/>
    <property type="molecule type" value="Genomic_DNA"/>
</dbReference>
<gene>
    <name evidence="7" type="ORF">ETSY1_12145</name>
</gene>
<keyword evidence="2 5" id="KW-0812">Transmembrane</keyword>
<dbReference type="AlphaFoldDB" id="W4LS07"/>
<comment type="subcellular location">
    <subcellularLocation>
        <location evidence="1">Membrane</location>
        <topology evidence="1">Multi-pass membrane protein</topology>
    </subcellularLocation>
</comment>
<dbReference type="Pfam" id="PF04932">
    <property type="entry name" value="Wzy_C"/>
    <property type="match status" value="1"/>
</dbReference>
<feature type="domain" description="O-antigen ligase-related" evidence="6">
    <location>
        <begin position="258"/>
        <end position="401"/>
    </location>
</feature>
<feature type="transmembrane region" description="Helical" evidence="5">
    <location>
        <begin position="455"/>
        <end position="475"/>
    </location>
</feature>
<evidence type="ECO:0000256" key="1">
    <source>
        <dbReference type="ARBA" id="ARBA00004141"/>
    </source>
</evidence>
<feature type="transmembrane region" description="Helical" evidence="5">
    <location>
        <begin position="26"/>
        <end position="43"/>
    </location>
</feature>
<dbReference type="HOGENOM" id="CLU_555156_0_0_7"/>
<dbReference type="InterPro" id="IPR051533">
    <property type="entry name" value="WaaL-like"/>
</dbReference>
<feature type="transmembrane region" description="Helical" evidence="5">
    <location>
        <begin position="274"/>
        <end position="292"/>
    </location>
</feature>
<feature type="transmembrane region" description="Helical" evidence="5">
    <location>
        <begin position="299"/>
        <end position="319"/>
    </location>
</feature>
<organism evidence="7 8">
    <name type="scientific">Entotheonella factor</name>
    <dbReference type="NCBI Taxonomy" id="1429438"/>
    <lineage>
        <taxon>Bacteria</taxon>
        <taxon>Pseudomonadati</taxon>
        <taxon>Nitrospinota/Tectimicrobiota group</taxon>
        <taxon>Candidatus Tectimicrobiota</taxon>
        <taxon>Candidatus Entotheonellia</taxon>
        <taxon>Candidatus Entotheonellales</taxon>
        <taxon>Candidatus Entotheonellaceae</taxon>
        <taxon>Candidatus Entotheonella</taxon>
    </lineage>
</organism>
<keyword evidence="8" id="KW-1185">Reference proteome</keyword>
<feature type="transmembrane region" description="Helical" evidence="5">
    <location>
        <begin position="425"/>
        <end position="449"/>
    </location>
</feature>
<keyword evidence="4 5" id="KW-0472">Membrane</keyword>
<feature type="transmembrane region" description="Helical" evidence="5">
    <location>
        <begin position="181"/>
        <end position="199"/>
    </location>
</feature>